<dbReference type="AlphaFoldDB" id="A0A347U4R5"/>
<dbReference type="EMBL" id="CP032097">
    <property type="protein sequence ID" value="AXX93843.1"/>
    <property type="molecule type" value="Genomic_DNA"/>
</dbReference>
<dbReference type="OrthoDB" id="5343652at2"/>
<evidence type="ECO:0000313" key="4">
    <source>
        <dbReference type="Proteomes" id="UP000290588"/>
    </source>
</evidence>
<sequence>MPQLIAMIIVVVGAMIYMFQTFGGTGDKIEGIAQKSSIITEINNVKNGVQLALRGESIKATDSTVADKAKNLQDIANLEFFPEQINNQLKDPAAGKTNTYQAISFGGKGSNTLEITLVLPSATDAGPNARPGLFIDLSQGSLATNAGFLEKQLKTDLGALGSIDSSAASASYNNTLDAEGDIGTAATGGSDSDGKFIIYFKDLPRGMIDKTKS</sequence>
<evidence type="ECO:0000313" key="3">
    <source>
        <dbReference type="Proteomes" id="UP000262582"/>
    </source>
</evidence>
<dbReference type="Proteomes" id="UP000290588">
    <property type="component" value="Unassembled WGS sequence"/>
</dbReference>
<evidence type="ECO:0000313" key="2">
    <source>
        <dbReference type="EMBL" id="RXI33038.1"/>
    </source>
</evidence>
<name>A0A347U4R5_9BACT</name>
<gene>
    <name evidence="1" type="ORF">AELL_0138</name>
    <name evidence="2" type="ORF">CP962_01125</name>
</gene>
<reference evidence="1 3" key="2">
    <citation type="submission" date="2018-08" db="EMBL/GenBank/DDBJ databases">
        <title>Complete genome of the Arcobacter ellisii type strain LMG 26155.</title>
        <authorList>
            <person name="Miller W.G."/>
            <person name="Yee E."/>
            <person name="Bono J.L."/>
        </authorList>
    </citation>
    <scope>NUCLEOTIDE SEQUENCE [LARGE SCALE GENOMIC DNA]</scope>
    <source>
        <strain evidence="1 3">LMG 26155</strain>
    </source>
</reference>
<protein>
    <submittedName>
        <fullName evidence="2">Uncharacterized protein</fullName>
    </submittedName>
</protein>
<proteinExistence type="predicted"/>
<dbReference type="EMBL" id="NXIG01000001">
    <property type="protein sequence ID" value="RXI33038.1"/>
    <property type="molecule type" value="Genomic_DNA"/>
</dbReference>
<organism evidence="2 4">
    <name type="scientific">Arcobacter ellisii</name>
    <dbReference type="NCBI Taxonomy" id="913109"/>
    <lineage>
        <taxon>Bacteria</taxon>
        <taxon>Pseudomonadati</taxon>
        <taxon>Campylobacterota</taxon>
        <taxon>Epsilonproteobacteria</taxon>
        <taxon>Campylobacterales</taxon>
        <taxon>Arcobacteraceae</taxon>
        <taxon>Arcobacter</taxon>
    </lineage>
</organism>
<dbReference type="Proteomes" id="UP000262582">
    <property type="component" value="Chromosome"/>
</dbReference>
<accession>A0A347U4R5</accession>
<dbReference type="RefSeq" id="WP_118916095.1">
    <property type="nucleotide sequence ID" value="NZ_CP032097.1"/>
</dbReference>
<dbReference type="KEGG" id="aell:AELL_0138"/>
<evidence type="ECO:0000313" key="1">
    <source>
        <dbReference type="EMBL" id="AXX93843.1"/>
    </source>
</evidence>
<keyword evidence="3" id="KW-1185">Reference proteome</keyword>
<reference evidence="2 4" key="1">
    <citation type="submission" date="2017-09" db="EMBL/GenBank/DDBJ databases">
        <title>Genomics of the genus Arcobacter.</title>
        <authorList>
            <person name="Perez-Cataluna A."/>
            <person name="Figueras M.J."/>
            <person name="Salas-Masso N."/>
        </authorList>
    </citation>
    <scope>NUCLEOTIDE SEQUENCE [LARGE SCALE GENOMIC DNA]</scope>
    <source>
        <strain evidence="2 4">CECT 7837</strain>
    </source>
</reference>